<evidence type="ECO:0000313" key="8">
    <source>
        <dbReference type="EMBL" id="KAL3838270.1"/>
    </source>
</evidence>
<feature type="compositionally biased region" description="Basic and acidic residues" evidence="7">
    <location>
        <begin position="245"/>
        <end position="257"/>
    </location>
</feature>
<sequence>MDDDQTSSPEKSTTSISPKPHITWSDSYTKAHIAIESLTSIIPSNPPTLASSDTPALSLLHDSDITANISRLLRQPDSGAVDDNLCGWLYDTFHSSELDLQLVVLRFLPVVAGMYLSRATLHKPLAGFESVLLAIYAHETAARNGQAVSVSIPDLSHPSIYHEMKQVTKNSSTELHLAVITPSLEPHGTVRSTRRARIVGVALELYYSKISQIPMGSKIEFCEFCKIWSGQIDPDSGIIDDDENNSERSKKSEGEGRKGRIDLPWDLLQPILRILGHCLMCPGEKELFEAAFGACRCLHARSLHDINPKAILATESLLKLAKMADESNGDHRDYTEIEVTNVIRI</sequence>
<comment type="subcellular location">
    <subcellularLocation>
        <location evidence="1">Cell membrane</location>
    </subcellularLocation>
    <subcellularLocation>
        <location evidence="2">Cytoplasm</location>
        <location evidence="2">Cytosol</location>
    </subcellularLocation>
</comment>
<keyword evidence="4" id="KW-0963">Cytoplasm</keyword>
<evidence type="ECO:0000313" key="9">
    <source>
        <dbReference type="Proteomes" id="UP001634393"/>
    </source>
</evidence>
<dbReference type="PANTHER" id="PTHR31220:SF10">
    <property type="entry name" value="HYCCIN"/>
    <property type="match status" value="1"/>
</dbReference>
<comment type="caution">
    <text evidence="8">The sequence shown here is derived from an EMBL/GenBank/DDBJ whole genome shotgun (WGS) entry which is preliminary data.</text>
</comment>
<accession>A0ABD3TPR2</accession>
<dbReference type="Proteomes" id="UP001634393">
    <property type="component" value="Unassembled WGS sequence"/>
</dbReference>
<evidence type="ECO:0000256" key="6">
    <source>
        <dbReference type="ARBA" id="ARBA00034482"/>
    </source>
</evidence>
<evidence type="ECO:0000256" key="3">
    <source>
        <dbReference type="ARBA" id="ARBA00022475"/>
    </source>
</evidence>
<gene>
    <name evidence="8" type="ORF">ACJIZ3_022861</name>
</gene>
<dbReference type="GO" id="GO:0005829">
    <property type="term" value="C:cytosol"/>
    <property type="evidence" value="ECO:0007669"/>
    <property type="project" value="UniProtKB-SubCell"/>
</dbReference>
<evidence type="ECO:0000256" key="4">
    <source>
        <dbReference type="ARBA" id="ARBA00022490"/>
    </source>
</evidence>
<evidence type="ECO:0000256" key="5">
    <source>
        <dbReference type="ARBA" id="ARBA00023136"/>
    </source>
</evidence>
<dbReference type="EMBL" id="JBJXBP010000003">
    <property type="protein sequence ID" value="KAL3838270.1"/>
    <property type="molecule type" value="Genomic_DNA"/>
</dbReference>
<dbReference type="GO" id="GO:0005886">
    <property type="term" value="C:plasma membrane"/>
    <property type="evidence" value="ECO:0007669"/>
    <property type="project" value="UniProtKB-SubCell"/>
</dbReference>
<reference evidence="8 9" key="1">
    <citation type="submission" date="2024-12" db="EMBL/GenBank/DDBJ databases">
        <title>The unique morphological basis and parallel evolutionary history of personate flowers in Penstemon.</title>
        <authorList>
            <person name="Depatie T.H."/>
            <person name="Wessinger C.A."/>
        </authorList>
    </citation>
    <scope>NUCLEOTIDE SEQUENCE [LARGE SCALE GENOMIC DNA]</scope>
    <source>
        <strain evidence="8">WTNN_2</strain>
        <tissue evidence="8">Leaf</tissue>
    </source>
</reference>
<feature type="compositionally biased region" description="Polar residues" evidence="7">
    <location>
        <begin position="1"/>
        <end position="17"/>
    </location>
</feature>
<evidence type="ECO:0000256" key="2">
    <source>
        <dbReference type="ARBA" id="ARBA00004514"/>
    </source>
</evidence>
<evidence type="ECO:0000256" key="1">
    <source>
        <dbReference type="ARBA" id="ARBA00004236"/>
    </source>
</evidence>
<dbReference type="InterPro" id="IPR018619">
    <property type="entry name" value="Hyccin"/>
</dbReference>
<dbReference type="PANTHER" id="PTHR31220">
    <property type="entry name" value="HYCCIN RELATED"/>
    <property type="match status" value="1"/>
</dbReference>
<feature type="region of interest" description="Disordered" evidence="7">
    <location>
        <begin position="1"/>
        <end position="20"/>
    </location>
</feature>
<name>A0ABD3TPR2_9LAMI</name>
<keyword evidence="3" id="KW-1003">Cell membrane</keyword>
<keyword evidence="5" id="KW-0472">Membrane</keyword>
<comment type="similarity">
    <text evidence="6">Belongs to the Hyccin family.</text>
</comment>
<dbReference type="Pfam" id="PF09790">
    <property type="entry name" value="Hyccin"/>
    <property type="match status" value="1"/>
</dbReference>
<organism evidence="8 9">
    <name type="scientific">Penstemon smallii</name>
    <dbReference type="NCBI Taxonomy" id="265156"/>
    <lineage>
        <taxon>Eukaryota</taxon>
        <taxon>Viridiplantae</taxon>
        <taxon>Streptophyta</taxon>
        <taxon>Embryophyta</taxon>
        <taxon>Tracheophyta</taxon>
        <taxon>Spermatophyta</taxon>
        <taxon>Magnoliopsida</taxon>
        <taxon>eudicotyledons</taxon>
        <taxon>Gunneridae</taxon>
        <taxon>Pentapetalae</taxon>
        <taxon>asterids</taxon>
        <taxon>lamiids</taxon>
        <taxon>Lamiales</taxon>
        <taxon>Plantaginaceae</taxon>
        <taxon>Cheloneae</taxon>
        <taxon>Penstemon</taxon>
    </lineage>
</organism>
<feature type="region of interest" description="Disordered" evidence="7">
    <location>
        <begin position="236"/>
        <end position="257"/>
    </location>
</feature>
<dbReference type="AlphaFoldDB" id="A0ABD3TPR2"/>
<evidence type="ECO:0000256" key="7">
    <source>
        <dbReference type="SAM" id="MobiDB-lite"/>
    </source>
</evidence>
<evidence type="ECO:0008006" key="10">
    <source>
        <dbReference type="Google" id="ProtNLM"/>
    </source>
</evidence>
<proteinExistence type="inferred from homology"/>
<protein>
    <recommendedName>
        <fullName evidence="10">Hyccin</fullName>
    </recommendedName>
</protein>
<keyword evidence="9" id="KW-1185">Reference proteome</keyword>